<organism evidence="3 4">
    <name type="scientific">Methanothermobacter marburgensis (strain ATCC BAA-927 / DSM 2133 / JCM 14651 / NBRC 100331 / OCM 82 / Marburg)</name>
    <name type="common">Methanobacterium thermoautotrophicum</name>
    <dbReference type="NCBI Taxonomy" id="79929"/>
    <lineage>
        <taxon>Archaea</taxon>
        <taxon>Methanobacteriati</taxon>
        <taxon>Methanobacteriota</taxon>
        <taxon>Methanomada group</taxon>
        <taxon>Methanobacteria</taxon>
        <taxon>Methanobacteriales</taxon>
        <taxon>Methanobacteriaceae</taxon>
        <taxon>Methanothermobacter</taxon>
    </lineage>
</organism>
<accession>D9PU14</accession>
<dbReference type="GeneID" id="77398885"/>
<evidence type="ECO:0000313" key="3">
    <source>
        <dbReference type="EMBL" id="ADL57712.1"/>
    </source>
</evidence>
<dbReference type="HOGENOM" id="CLU_2420106_0_0_2"/>
<protein>
    <submittedName>
        <fullName evidence="3">Uncharacterized protein</fullName>
    </submittedName>
</protein>
<feature type="transmembrane region" description="Helical" evidence="2">
    <location>
        <begin position="64"/>
        <end position="85"/>
    </location>
</feature>
<dbReference type="EMBL" id="CP001710">
    <property type="protein sequence ID" value="ADL57712.1"/>
    <property type="molecule type" value="Genomic_DNA"/>
</dbReference>
<gene>
    <name evidence="3" type="ordered locus">MTBMA_c01020</name>
</gene>
<keyword evidence="2" id="KW-0472">Membrane</keyword>
<dbReference type="AlphaFoldDB" id="D9PU14"/>
<dbReference type="GeneID" id="9703807"/>
<sequence>MRWIALMLLMVFLAGALEACAAHDSDSMKPTIKRGGFSGFKSSSKRLKTDLDDDDDDDGGSSGWGLLAAIVIVLIVVVVLAYIFFTRRGTP</sequence>
<keyword evidence="2" id="KW-1133">Transmembrane helix</keyword>
<proteinExistence type="predicted"/>
<keyword evidence="4" id="KW-1185">Reference proteome</keyword>
<dbReference type="PaxDb" id="79929-MTBMA_c01020"/>
<evidence type="ECO:0000256" key="2">
    <source>
        <dbReference type="SAM" id="Phobius"/>
    </source>
</evidence>
<dbReference type="STRING" id="79929.MTBMA_c01020"/>
<reference evidence="3 4" key="2">
    <citation type="journal article" date="2010" name="J. Bacteriol.">
        <title>Complete genome sequence of Methanothermobacter marburgensis, a methanoarchaeon model organism.</title>
        <authorList>
            <person name="Liesegang H."/>
            <person name="Kaster A.K."/>
            <person name="Wiezer A."/>
            <person name="Goenrich M."/>
            <person name="Wollherr A."/>
            <person name="Seedorf H."/>
            <person name="Gottschalk G."/>
            <person name="Thauer R.K."/>
        </authorList>
    </citation>
    <scope>NUCLEOTIDE SEQUENCE [LARGE SCALE GENOMIC DNA]</scope>
    <source>
        <strain evidence="4">ATCC BAA-927 / DSM 2133 / JCM 14651 / NBRC 100331 / OCM 82 / Marburg</strain>
    </source>
</reference>
<reference key="1">
    <citation type="submission" date="2009-08" db="EMBL/GenBank/DDBJ databases">
        <title>The genome sequence of Methanothermobacter marburgensis.</title>
        <authorList>
            <person name="Kaster A."/>
            <person name="Seedorf H."/>
            <person name="Goenrich M."/>
            <person name="Wiezer A."/>
            <person name="Liesegang H."/>
            <person name="Thauer R."/>
            <person name="Gottschalk G."/>
        </authorList>
    </citation>
    <scope>NUCLEOTIDE SEQUENCE</scope>
    <source>
        <strain>Marburg</strain>
    </source>
</reference>
<dbReference type="KEGG" id="mmg:MTBMA_c01020"/>
<feature type="region of interest" description="Disordered" evidence="1">
    <location>
        <begin position="36"/>
        <end position="59"/>
    </location>
</feature>
<name>D9PU14_METTM</name>
<evidence type="ECO:0000256" key="1">
    <source>
        <dbReference type="SAM" id="MobiDB-lite"/>
    </source>
</evidence>
<dbReference type="Proteomes" id="UP000000345">
    <property type="component" value="Chromosome"/>
</dbReference>
<evidence type="ECO:0000313" key="4">
    <source>
        <dbReference type="Proteomes" id="UP000000345"/>
    </source>
</evidence>
<dbReference type="OrthoDB" id="82601at2157"/>
<dbReference type="PATRIC" id="fig|79929.8.peg.100"/>
<keyword evidence="2" id="KW-0812">Transmembrane</keyword>
<dbReference type="RefSeq" id="WP_013294941.1">
    <property type="nucleotide sequence ID" value="NC_014408.1"/>
</dbReference>